<dbReference type="AlphaFoldDB" id="A0A3B1BK44"/>
<name>A0A3B1BK44_9ZZZZ</name>
<proteinExistence type="predicted"/>
<organism evidence="2">
    <name type="scientific">hydrothermal vent metagenome</name>
    <dbReference type="NCBI Taxonomy" id="652676"/>
    <lineage>
        <taxon>unclassified sequences</taxon>
        <taxon>metagenomes</taxon>
        <taxon>ecological metagenomes</taxon>
    </lineage>
</organism>
<dbReference type="EMBL" id="UOGA01000027">
    <property type="protein sequence ID" value="VAX14901.1"/>
    <property type="molecule type" value="Genomic_DNA"/>
</dbReference>
<feature type="domain" description="Zinc-ribbon" evidence="1">
    <location>
        <begin position="122"/>
        <end position="144"/>
    </location>
</feature>
<sequence>MLTLIELLLLVGTLLVVSFPLWDKRFAEDIVELKESELSDLLYRKDASFIALKDLEFDHKTGKIDDVDYDEMKARFEGEALDTIKRIDDYQHGSEAVGTVDQKVKTSAKPLIANKSKTDIGYCVSCGAKVKESHKFCYSCGASLPGTE</sequence>
<gene>
    <name evidence="2" type="ORF">MNBD_NITROSPINAE04-1365</name>
</gene>
<reference evidence="2" key="1">
    <citation type="submission" date="2018-06" db="EMBL/GenBank/DDBJ databases">
        <authorList>
            <person name="Zhirakovskaya E."/>
        </authorList>
    </citation>
    <scope>NUCLEOTIDE SEQUENCE</scope>
</reference>
<evidence type="ECO:0000313" key="2">
    <source>
        <dbReference type="EMBL" id="VAX14901.1"/>
    </source>
</evidence>
<dbReference type="Pfam" id="PF13240">
    <property type="entry name" value="Zn_Ribbon_1"/>
    <property type="match status" value="1"/>
</dbReference>
<dbReference type="InterPro" id="IPR026870">
    <property type="entry name" value="Zinc_ribbon_dom"/>
</dbReference>
<protein>
    <recommendedName>
        <fullName evidence="1">Zinc-ribbon domain-containing protein</fullName>
    </recommendedName>
</protein>
<evidence type="ECO:0000259" key="1">
    <source>
        <dbReference type="Pfam" id="PF13240"/>
    </source>
</evidence>
<accession>A0A3B1BK44</accession>